<evidence type="ECO:0000313" key="1">
    <source>
        <dbReference type="EMBL" id="ASF00791.1"/>
    </source>
</evidence>
<accession>A0A218MNH8</accession>
<reference evidence="1" key="1">
    <citation type="submission" date="2016-10" db="EMBL/GenBank/DDBJ databases">
        <authorList>
            <person name="Varghese N."/>
        </authorList>
    </citation>
    <scope>NUCLEOTIDE SEQUENCE</scope>
</reference>
<dbReference type="EMBL" id="KY052856">
    <property type="protein sequence ID" value="ASF00791.1"/>
    <property type="molecule type" value="Genomic_DNA"/>
</dbReference>
<protein>
    <submittedName>
        <fullName evidence="1">Uncharacterized protein</fullName>
    </submittedName>
</protein>
<name>A0A218MNH8_9VIRU</name>
<sequence length="257" mass="29718">MDFLTKEFIGPSGYKYTIREENGEDEEVLSNPSDAHNLMNITNFISRIVIKTDFTESTKLTPIDALNLPLRDRYAILIQSRIFSIGEELDFTYSWPLESEPTYYSQDLRELIFDDYTNITKEALEDKPDAIKPYKDIELLHTLKFKDYEVTLSSGKEIKFNLMDGNAEAWSLSLPIDKQTRNAELLARGLKLKVNGNWETVQQFSLFTIKDMSEMRSIVHEIDPIWQGTVEIVNPRTNEKSLYPILGAPHFFFPTEA</sequence>
<reference evidence="1" key="2">
    <citation type="journal article" date="2017" name="Nat. Commun.">
        <title>Single-virus genomics reveals hidden cosmopolitan and abundant viruses.</title>
        <authorList>
            <person name="Martinez-Hernandez F."/>
            <person name="Fornas O."/>
            <person name="Lluesma Gomez M."/>
            <person name="Bolduc B."/>
            <person name="de la Cruz Pena M.J."/>
            <person name="Martinez J.M."/>
            <person name="Anton J."/>
            <person name="Gasol J.M."/>
            <person name="Rosselli R."/>
            <person name="Rodriguez-Valera F."/>
            <person name="Sullivan M.B."/>
            <person name="Acinas S.G."/>
            <person name="Martinez-Garcia M."/>
        </authorList>
    </citation>
    <scope>NUCLEOTIDE SEQUENCE</scope>
</reference>
<proteinExistence type="predicted"/>
<organism evidence="1">
    <name type="scientific">uncultured virus</name>
    <dbReference type="NCBI Taxonomy" id="340016"/>
    <lineage>
        <taxon>Viruses</taxon>
        <taxon>environmental samples</taxon>
    </lineage>
</organism>